<keyword evidence="12" id="KW-1185">Reference proteome</keyword>
<evidence type="ECO:0000256" key="5">
    <source>
        <dbReference type="ARBA" id="ARBA00022729"/>
    </source>
</evidence>
<organism evidence="9 12">
    <name type="scientific">Rhizobium azibense</name>
    <dbReference type="NCBI Taxonomy" id="1136135"/>
    <lineage>
        <taxon>Bacteria</taxon>
        <taxon>Pseudomonadati</taxon>
        <taxon>Pseudomonadota</taxon>
        <taxon>Alphaproteobacteria</taxon>
        <taxon>Hyphomicrobiales</taxon>
        <taxon>Rhizobiaceae</taxon>
        <taxon>Rhizobium/Agrobacterium group</taxon>
        <taxon>Rhizobium</taxon>
    </lineage>
</organism>
<comment type="caution">
    <text evidence="9">The sequence shown here is derived from an EMBL/GenBank/DDBJ whole genome shotgun (WGS) entry which is preliminary data.</text>
</comment>
<evidence type="ECO:0000256" key="8">
    <source>
        <dbReference type="SAM" id="SignalP"/>
    </source>
</evidence>
<dbReference type="EMBL" id="SMBJ01000012">
    <property type="protein sequence ID" value="TCU20852.1"/>
    <property type="molecule type" value="Genomic_DNA"/>
</dbReference>
<evidence type="ECO:0000313" key="11">
    <source>
        <dbReference type="Proteomes" id="UP000295507"/>
    </source>
</evidence>
<feature type="chain" id="PRO_5044608501" evidence="8">
    <location>
        <begin position="31"/>
        <end position="423"/>
    </location>
</feature>
<dbReference type="Proteomes" id="UP000295507">
    <property type="component" value="Unassembled WGS sequence"/>
</dbReference>
<evidence type="ECO:0000256" key="3">
    <source>
        <dbReference type="ARBA" id="ARBA00022452"/>
    </source>
</evidence>
<evidence type="ECO:0000256" key="6">
    <source>
        <dbReference type="ARBA" id="ARBA00023136"/>
    </source>
</evidence>
<proteinExistence type="inferred from homology"/>
<evidence type="ECO:0000256" key="2">
    <source>
        <dbReference type="ARBA" id="ARBA00008163"/>
    </source>
</evidence>
<keyword evidence="6" id="KW-0472">Membrane</keyword>
<dbReference type="SUPFAM" id="SSF56935">
    <property type="entry name" value="Porins"/>
    <property type="match status" value="1"/>
</dbReference>
<dbReference type="InterPro" id="IPR005017">
    <property type="entry name" value="OMPP1/FadL/TodX"/>
</dbReference>
<evidence type="ECO:0000313" key="10">
    <source>
        <dbReference type="EMBL" id="TCU35228.1"/>
    </source>
</evidence>
<dbReference type="PANTHER" id="PTHR35093:SF8">
    <property type="entry name" value="OUTER MEMBRANE PROTEIN NMB0088-RELATED"/>
    <property type="match status" value="1"/>
</dbReference>
<feature type="signal peptide" evidence="8">
    <location>
        <begin position="1"/>
        <end position="30"/>
    </location>
</feature>
<keyword evidence="7" id="KW-0998">Cell outer membrane</keyword>
<gene>
    <name evidence="10" type="ORF">EV129_110230</name>
    <name evidence="9" type="ORF">EV130_112232</name>
</gene>
<sequence>MGETQLASRMVFRGVASLAVLSSIASPSFAGGLERGGYNIDLLFDPSRFAVESTATFVMPQRKLKNVDDINPLNGDLNAIPGHSTSADDSESYWSPRIGAKVAIGDAADCMADYSQPYGAHANPGANWAGANDNIETKVNSDNYALTCSYRFDVGPGQFRIIGGTNYLEMDGFKERLVVAPEVITALTGGLASGSGVGRLDLEGDGWGWRGGVAYEIPEYAFRASLMYYSEVKLDSVSGTVDLTNIPAILDPVIGGAGTVIPVTGSTAMPDALELKVQSGIAPDWLAFGSVKWTDWSQLQRIPFYNSGVEITSLDLGYRDGWTITGGVGHKFNEQWSGAVSVTWDRGTSQEFGSQTDSWLLGAGVSYSPNQNVEFRLGGVLGILTSGDSSPTTIDGVGVGDEATYEFDNDLVTALSTSLKVKF</sequence>
<dbReference type="AlphaFoldDB" id="A0A4R3QLM3"/>
<dbReference type="Proteomes" id="UP000295547">
    <property type="component" value="Unassembled WGS sequence"/>
</dbReference>
<evidence type="ECO:0000256" key="4">
    <source>
        <dbReference type="ARBA" id="ARBA00022692"/>
    </source>
</evidence>
<keyword evidence="3" id="KW-1134">Transmembrane beta strand</keyword>
<evidence type="ECO:0000256" key="7">
    <source>
        <dbReference type="ARBA" id="ARBA00023237"/>
    </source>
</evidence>
<keyword evidence="5 8" id="KW-0732">Signal</keyword>
<dbReference type="GO" id="GO:0015483">
    <property type="term" value="F:long-chain fatty acid transporting porin activity"/>
    <property type="evidence" value="ECO:0007669"/>
    <property type="project" value="TreeGrafter"/>
</dbReference>
<evidence type="ECO:0000313" key="9">
    <source>
        <dbReference type="EMBL" id="TCU20852.1"/>
    </source>
</evidence>
<name>A0A4R3QLM3_9HYPH</name>
<dbReference type="Gene3D" id="2.40.160.60">
    <property type="entry name" value="Outer membrane protein transport protein (OMPP1/FadL/TodX)"/>
    <property type="match status" value="1"/>
</dbReference>
<protein>
    <submittedName>
        <fullName evidence="9">Long-chain fatty acid transport protein</fullName>
    </submittedName>
</protein>
<dbReference type="PANTHER" id="PTHR35093">
    <property type="entry name" value="OUTER MEMBRANE PROTEIN NMB0088-RELATED"/>
    <property type="match status" value="1"/>
</dbReference>
<dbReference type="EMBL" id="SMBK01000010">
    <property type="protein sequence ID" value="TCU35228.1"/>
    <property type="molecule type" value="Genomic_DNA"/>
</dbReference>
<reference evidence="11 12" key="1">
    <citation type="submission" date="2019-03" db="EMBL/GenBank/DDBJ databases">
        <title>Genomic Encyclopedia of Type Strains, Phase IV (KMG-V): Genome sequencing to study the core and pangenomes of soil and plant-associated prokaryotes.</title>
        <authorList>
            <person name="Whitman W."/>
        </authorList>
    </citation>
    <scope>NUCLEOTIDE SEQUENCE [LARGE SCALE GENOMIC DNA]</scope>
    <source>
        <strain evidence="9 12">Gr42</strain>
        <strain evidence="10 11">IE4868</strain>
    </source>
</reference>
<comment type="subcellular location">
    <subcellularLocation>
        <location evidence="1">Cell outer membrane</location>
        <topology evidence="1">Multi-pass membrane protein</topology>
    </subcellularLocation>
</comment>
<keyword evidence="4" id="KW-0812">Transmembrane</keyword>
<comment type="similarity">
    <text evidence="2">Belongs to the OmpP1/FadL family.</text>
</comment>
<dbReference type="Pfam" id="PF03349">
    <property type="entry name" value="Toluene_X"/>
    <property type="match status" value="1"/>
</dbReference>
<evidence type="ECO:0000313" key="12">
    <source>
        <dbReference type="Proteomes" id="UP000295547"/>
    </source>
</evidence>
<dbReference type="GO" id="GO:0009279">
    <property type="term" value="C:cell outer membrane"/>
    <property type="evidence" value="ECO:0007669"/>
    <property type="project" value="UniProtKB-SubCell"/>
</dbReference>
<accession>A0A4R3QLM3</accession>
<evidence type="ECO:0000256" key="1">
    <source>
        <dbReference type="ARBA" id="ARBA00004571"/>
    </source>
</evidence>